<dbReference type="EMBL" id="JAPWDQ010000009">
    <property type="protein sequence ID" value="KAJ5481156.1"/>
    <property type="molecule type" value="Genomic_DNA"/>
</dbReference>
<gene>
    <name evidence="1" type="ORF">N7539_007050</name>
</gene>
<keyword evidence="2" id="KW-1185">Reference proteome</keyword>
<accession>A0A9W9X3K5</accession>
<comment type="caution">
    <text evidence="1">The sequence shown here is derived from an EMBL/GenBank/DDBJ whole genome shotgun (WGS) entry which is preliminary data.</text>
</comment>
<dbReference type="GeneID" id="81626900"/>
<organism evidence="1 2">
    <name type="scientific">Penicillium diatomitis</name>
    <dbReference type="NCBI Taxonomy" id="2819901"/>
    <lineage>
        <taxon>Eukaryota</taxon>
        <taxon>Fungi</taxon>
        <taxon>Dikarya</taxon>
        <taxon>Ascomycota</taxon>
        <taxon>Pezizomycotina</taxon>
        <taxon>Eurotiomycetes</taxon>
        <taxon>Eurotiomycetidae</taxon>
        <taxon>Eurotiales</taxon>
        <taxon>Aspergillaceae</taxon>
        <taxon>Penicillium</taxon>
    </lineage>
</organism>
<reference evidence="1" key="1">
    <citation type="submission" date="2022-12" db="EMBL/GenBank/DDBJ databases">
        <authorList>
            <person name="Petersen C."/>
        </authorList>
    </citation>
    <scope>NUCLEOTIDE SEQUENCE</scope>
    <source>
        <strain evidence="1">IBT 30728</strain>
    </source>
</reference>
<dbReference type="AlphaFoldDB" id="A0A9W9X3K5"/>
<name>A0A9W9X3K5_9EURO</name>
<reference evidence="1" key="2">
    <citation type="journal article" date="2023" name="IMA Fungus">
        <title>Comparative genomic study of the Penicillium genus elucidates a diverse pangenome and 15 lateral gene transfer events.</title>
        <authorList>
            <person name="Petersen C."/>
            <person name="Sorensen T."/>
            <person name="Nielsen M.R."/>
            <person name="Sondergaard T.E."/>
            <person name="Sorensen J.L."/>
            <person name="Fitzpatrick D.A."/>
            <person name="Frisvad J.C."/>
            <person name="Nielsen K.L."/>
        </authorList>
    </citation>
    <scope>NUCLEOTIDE SEQUENCE</scope>
    <source>
        <strain evidence="1">IBT 30728</strain>
    </source>
</reference>
<dbReference type="RefSeq" id="XP_056788586.1">
    <property type="nucleotide sequence ID" value="XM_056936651.1"/>
</dbReference>
<sequence>MAFGSFKLSRNSTEMLDDQSPGCSIEISASRATIIKNSVKIFEQQLKNNWTRQKVPKGTKKDFQQTLGAGKTTFLPRKGELISKDDMIELSRSLHSGNSRWQIKQMSREKWPTTAFQRYRGH</sequence>
<evidence type="ECO:0000313" key="2">
    <source>
        <dbReference type="Proteomes" id="UP001148312"/>
    </source>
</evidence>
<dbReference type="Proteomes" id="UP001148312">
    <property type="component" value="Unassembled WGS sequence"/>
</dbReference>
<evidence type="ECO:0000313" key="1">
    <source>
        <dbReference type="EMBL" id="KAJ5481156.1"/>
    </source>
</evidence>
<proteinExistence type="predicted"/>
<protein>
    <submittedName>
        <fullName evidence="1">Uncharacterized protein</fullName>
    </submittedName>
</protein>